<sequence>MVDEPQFPRVLLIDFLPNCLPEEKKERNKLSNRPGAI</sequence>
<name>A0A0A9DTI7_ARUDO</name>
<accession>A0A0A9DTI7</accession>
<reference evidence="1" key="2">
    <citation type="journal article" date="2015" name="Data Brief">
        <title>Shoot transcriptome of the giant reed, Arundo donax.</title>
        <authorList>
            <person name="Barrero R.A."/>
            <person name="Guerrero F.D."/>
            <person name="Moolhuijzen P."/>
            <person name="Goolsby J.A."/>
            <person name="Tidwell J."/>
            <person name="Bellgard S.E."/>
            <person name="Bellgard M.I."/>
        </authorList>
    </citation>
    <scope>NUCLEOTIDE SEQUENCE</scope>
    <source>
        <tissue evidence="1">Shoot tissue taken approximately 20 cm above the soil surface</tissue>
    </source>
</reference>
<dbReference type="EMBL" id="GBRH01210828">
    <property type="protein sequence ID" value="JAD87067.1"/>
    <property type="molecule type" value="Transcribed_RNA"/>
</dbReference>
<organism evidence="1">
    <name type="scientific">Arundo donax</name>
    <name type="common">Giant reed</name>
    <name type="synonym">Donax arundinaceus</name>
    <dbReference type="NCBI Taxonomy" id="35708"/>
    <lineage>
        <taxon>Eukaryota</taxon>
        <taxon>Viridiplantae</taxon>
        <taxon>Streptophyta</taxon>
        <taxon>Embryophyta</taxon>
        <taxon>Tracheophyta</taxon>
        <taxon>Spermatophyta</taxon>
        <taxon>Magnoliopsida</taxon>
        <taxon>Liliopsida</taxon>
        <taxon>Poales</taxon>
        <taxon>Poaceae</taxon>
        <taxon>PACMAD clade</taxon>
        <taxon>Arundinoideae</taxon>
        <taxon>Arundineae</taxon>
        <taxon>Arundo</taxon>
    </lineage>
</organism>
<dbReference type="AlphaFoldDB" id="A0A0A9DTI7"/>
<reference evidence="1" key="1">
    <citation type="submission" date="2014-09" db="EMBL/GenBank/DDBJ databases">
        <authorList>
            <person name="Magalhaes I.L.F."/>
            <person name="Oliveira U."/>
            <person name="Santos F.R."/>
            <person name="Vidigal T.H.D.A."/>
            <person name="Brescovit A.D."/>
            <person name="Santos A.J."/>
        </authorList>
    </citation>
    <scope>NUCLEOTIDE SEQUENCE</scope>
    <source>
        <tissue evidence="1">Shoot tissue taken approximately 20 cm above the soil surface</tissue>
    </source>
</reference>
<evidence type="ECO:0000313" key="1">
    <source>
        <dbReference type="EMBL" id="JAD87067.1"/>
    </source>
</evidence>
<proteinExistence type="predicted"/>
<protein>
    <submittedName>
        <fullName evidence="1">Uncharacterized protein</fullName>
    </submittedName>
</protein>